<organism evidence="1 2">
    <name type="scientific">Paenibacillus beijingensis</name>
    <dbReference type="NCBI Taxonomy" id="1126833"/>
    <lineage>
        <taxon>Bacteria</taxon>
        <taxon>Bacillati</taxon>
        <taxon>Bacillota</taxon>
        <taxon>Bacilli</taxon>
        <taxon>Bacillales</taxon>
        <taxon>Paenibacillaceae</taxon>
        <taxon>Paenibacillus</taxon>
    </lineage>
</organism>
<dbReference type="AlphaFoldDB" id="A0A0D5NQA6"/>
<dbReference type="PATRIC" id="fig|1126833.4.peg.1025"/>
<name>A0A0D5NQA6_9BACL</name>
<protein>
    <recommendedName>
        <fullName evidence="3">HTH LytTR-type domain-containing protein</fullName>
    </recommendedName>
</protein>
<dbReference type="Proteomes" id="UP000032633">
    <property type="component" value="Chromosome"/>
</dbReference>
<evidence type="ECO:0000313" key="1">
    <source>
        <dbReference type="EMBL" id="AJY77504.1"/>
    </source>
</evidence>
<dbReference type="HOGENOM" id="CLU_2155857_0_0_9"/>
<keyword evidence="2" id="KW-1185">Reference proteome</keyword>
<reference evidence="1 2" key="1">
    <citation type="journal article" date="2015" name="J. Biotechnol.">
        <title>Complete genome sequence of Paenibacillus beijingensis 7188(T) (=DSM 24997(T)), a novel rhizobacterium from jujube garden soil.</title>
        <authorList>
            <person name="Kwak Y."/>
            <person name="Shin J.H."/>
        </authorList>
    </citation>
    <scope>NUCLEOTIDE SEQUENCE [LARGE SCALE GENOMIC DNA]</scope>
    <source>
        <strain evidence="1 2">DSM 24997</strain>
    </source>
</reference>
<dbReference type="STRING" id="1126833.VN24_04635"/>
<reference evidence="2" key="2">
    <citation type="submission" date="2015-03" db="EMBL/GenBank/DDBJ databases">
        <title>Genome sequence of Paenibacillus beijingensis strain DSM 24997T.</title>
        <authorList>
            <person name="Kwak Y."/>
            <person name="Shin J.-H."/>
        </authorList>
    </citation>
    <scope>NUCLEOTIDE SEQUENCE [LARGE SCALE GENOMIC DNA]</scope>
    <source>
        <strain evidence="2">DSM 24997</strain>
    </source>
</reference>
<dbReference type="EMBL" id="CP011058">
    <property type="protein sequence ID" value="AJY77504.1"/>
    <property type="molecule type" value="Genomic_DNA"/>
</dbReference>
<sequence length="113" mass="12702">MTLKDRNVYEDFDVETDILFFKVGSLGLVIFHGSNYNIKKRMSAEEINRLIGSGTFQPAGSDCYVNIGKISAIEEGTVYFGGRGPDHKRLPVSRWRVHSLRTRLTTHGGKQAQ</sequence>
<accession>A0A0D5NQA6</accession>
<proteinExistence type="predicted"/>
<evidence type="ECO:0000313" key="2">
    <source>
        <dbReference type="Proteomes" id="UP000032633"/>
    </source>
</evidence>
<dbReference type="KEGG" id="pbj:VN24_04635"/>
<evidence type="ECO:0008006" key="3">
    <source>
        <dbReference type="Google" id="ProtNLM"/>
    </source>
</evidence>
<gene>
    <name evidence="1" type="ORF">VN24_04635</name>
</gene>
<dbReference type="OrthoDB" id="2613016at2"/>
<dbReference type="RefSeq" id="WP_045672975.1">
    <property type="nucleotide sequence ID" value="NZ_CP011058.1"/>
</dbReference>